<evidence type="ECO:0000256" key="2">
    <source>
        <dbReference type="ARBA" id="ARBA00012637"/>
    </source>
</evidence>
<evidence type="ECO:0000256" key="3">
    <source>
        <dbReference type="ARBA" id="ARBA00022630"/>
    </source>
</evidence>
<feature type="non-terminal residue" evidence="9">
    <location>
        <position position="234"/>
    </location>
</feature>
<evidence type="ECO:0000256" key="7">
    <source>
        <dbReference type="ARBA" id="ARBA00047599"/>
    </source>
</evidence>
<evidence type="ECO:0000256" key="4">
    <source>
        <dbReference type="ARBA" id="ARBA00022827"/>
    </source>
</evidence>
<comment type="caution">
    <text evidence="9">The sequence shown here is derived from an EMBL/GenBank/DDBJ whole genome shotgun (WGS) entry which is preliminary data.</text>
</comment>
<dbReference type="EC" id="1.6.5.9" evidence="2"/>
<reference evidence="9" key="1">
    <citation type="journal article" date="2014" name="Front. Microbiol.">
        <title>High frequency of phylogenetically diverse reductive dehalogenase-homologous genes in deep subseafloor sedimentary metagenomes.</title>
        <authorList>
            <person name="Kawai M."/>
            <person name="Futagami T."/>
            <person name="Toyoda A."/>
            <person name="Takaki Y."/>
            <person name="Nishi S."/>
            <person name="Hori S."/>
            <person name="Arai W."/>
            <person name="Tsubouchi T."/>
            <person name="Morono Y."/>
            <person name="Uchiyama I."/>
            <person name="Ito T."/>
            <person name="Fujiyama A."/>
            <person name="Inagaki F."/>
            <person name="Takami H."/>
        </authorList>
    </citation>
    <scope>NUCLEOTIDE SEQUENCE</scope>
    <source>
        <strain evidence="9">Expedition CK06-06</strain>
    </source>
</reference>
<comment type="catalytic activity">
    <reaction evidence="7">
        <text>a quinone + NADH + H(+) = a quinol + NAD(+)</text>
        <dbReference type="Rhea" id="RHEA:46160"/>
        <dbReference type="ChEBI" id="CHEBI:15378"/>
        <dbReference type="ChEBI" id="CHEBI:24646"/>
        <dbReference type="ChEBI" id="CHEBI:57540"/>
        <dbReference type="ChEBI" id="CHEBI:57945"/>
        <dbReference type="ChEBI" id="CHEBI:132124"/>
        <dbReference type="EC" id="1.6.5.9"/>
    </reaction>
</comment>
<evidence type="ECO:0000256" key="1">
    <source>
        <dbReference type="ARBA" id="ARBA00005272"/>
    </source>
</evidence>
<protein>
    <recommendedName>
        <fullName evidence="2">NADH:ubiquinone reductase (non-electrogenic)</fullName>
        <ecNumber evidence="2">1.6.5.9</ecNumber>
    </recommendedName>
</protein>
<dbReference type="InterPro" id="IPR036188">
    <property type="entry name" value="FAD/NAD-bd_sf"/>
</dbReference>
<dbReference type="InterPro" id="IPR045024">
    <property type="entry name" value="NDH-2"/>
</dbReference>
<feature type="non-terminal residue" evidence="9">
    <location>
        <position position="1"/>
    </location>
</feature>
<keyword evidence="3" id="KW-0285">Flavoprotein</keyword>
<dbReference type="AlphaFoldDB" id="X0XXU0"/>
<dbReference type="InterPro" id="IPR023753">
    <property type="entry name" value="FAD/NAD-binding_dom"/>
</dbReference>
<dbReference type="SUPFAM" id="SSF51905">
    <property type="entry name" value="FAD/NAD(P)-binding domain"/>
    <property type="match status" value="1"/>
</dbReference>
<dbReference type="PANTHER" id="PTHR43706:SF47">
    <property type="entry name" value="EXTERNAL NADH-UBIQUINONE OXIDOREDUCTASE 1, MITOCHONDRIAL-RELATED"/>
    <property type="match status" value="1"/>
</dbReference>
<evidence type="ECO:0000313" key="9">
    <source>
        <dbReference type="EMBL" id="GAG48165.1"/>
    </source>
</evidence>
<dbReference type="PANTHER" id="PTHR43706">
    <property type="entry name" value="NADH DEHYDROGENASE"/>
    <property type="match status" value="1"/>
</dbReference>
<accession>X0XXU0</accession>
<evidence type="ECO:0000259" key="8">
    <source>
        <dbReference type="Pfam" id="PF07992"/>
    </source>
</evidence>
<dbReference type="EMBL" id="BARS01051726">
    <property type="protein sequence ID" value="GAG48165.1"/>
    <property type="molecule type" value="Genomic_DNA"/>
</dbReference>
<organism evidence="9">
    <name type="scientific">marine sediment metagenome</name>
    <dbReference type="NCBI Taxonomy" id="412755"/>
    <lineage>
        <taxon>unclassified sequences</taxon>
        <taxon>metagenomes</taxon>
        <taxon>ecological metagenomes</taxon>
    </lineage>
</organism>
<evidence type="ECO:0000256" key="5">
    <source>
        <dbReference type="ARBA" id="ARBA00023002"/>
    </source>
</evidence>
<feature type="domain" description="FAD/NAD(P)-binding" evidence="8">
    <location>
        <begin position="10"/>
        <end position="175"/>
    </location>
</feature>
<keyword evidence="4" id="KW-0274">FAD</keyword>
<dbReference type="Pfam" id="PF07992">
    <property type="entry name" value="Pyr_redox_2"/>
    <property type="match status" value="1"/>
</dbReference>
<name>X0XXU0_9ZZZZ</name>
<dbReference type="Gene3D" id="3.50.50.100">
    <property type="match status" value="1"/>
</dbReference>
<proteinExistence type="inferred from homology"/>
<sequence>NELSRQGKLTFVVVGGGPTGVELAGAIKETATRTLPEEFRNIDTTTARVILAQGGPSLLPGMPEKMGQLAKSDLEAMGVEVRLNSHVTGVEADGILIGEERVPAENVIWAAGIQGTPIARSLGVELDPQGRVLVEPDCSVPGYPEAFVIGDAAHAIDANTGQPVPGVAQGAIQMATFVARIIVAEIEGNAAPERPSFAYHDKGSMATIGRGQALASVNGRTFRGFFGWLAWGLV</sequence>
<keyword evidence="5" id="KW-0560">Oxidoreductase</keyword>
<keyword evidence="6" id="KW-0520">NAD</keyword>
<evidence type="ECO:0000256" key="6">
    <source>
        <dbReference type="ARBA" id="ARBA00023027"/>
    </source>
</evidence>
<comment type="similarity">
    <text evidence="1">Belongs to the NADH dehydrogenase family.</text>
</comment>
<dbReference type="GO" id="GO:0050136">
    <property type="term" value="F:NADH dehydrogenase (quinone) (non-electrogenic) activity"/>
    <property type="evidence" value="ECO:0007669"/>
    <property type="project" value="UniProtKB-EC"/>
</dbReference>
<gene>
    <name evidence="9" type="ORF">S01H1_76993</name>
</gene>